<reference evidence="2 3" key="1">
    <citation type="submission" date="2018-03" db="EMBL/GenBank/DDBJ databases">
        <title>Genomic Encyclopedia of Archaeal and Bacterial Type Strains, Phase II (KMG-II): from individual species to whole genera.</title>
        <authorList>
            <person name="Goeker M."/>
        </authorList>
    </citation>
    <scope>NUCLEOTIDE SEQUENCE [LARGE SCALE GENOMIC DNA]</scope>
    <source>
        <strain evidence="2 3">DSM 19711</strain>
    </source>
</reference>
<accession>A0A2T0R4S2</accession>
<organism evidence="2 3">
    <name type="scientific">Kineococcus rhizosphaerae</name>
    <dbReference type="NCBI Taxonomy" id="559628"/>
    <lineage>
        <taxon>Bacteria</taxon>
        <taxon>Bacillati</taxon>
        <taxon>Actinomycetota</taxon>
        <taxon>Actinomycetes</taxon>
        <taxon>Kineosporiales</taxon>
        <taxon>Kineosporiaceae</taxon>
        <taxon>Kineococcus</taxon>
    </lineage>
</organism>
<gene>
    <name evidence="2" type="ORF">CLV37_105272</name>
</gene>
<proteinExistence type="predicted"/>
<dbReference type="Gene3D" id="2.60.40.10">
    <property type="entry name" value="Immunoglobulins"/>
    <property type="match status" value="1"/>
</dbReference>
<evidence type="ECO:0000259" key="1">
    <source>
        <dbReference type="Pfam" id="PF07705"/>
    </source>
</evidence>
<sequence>MVGSIAGAGAVSAATAAPDLVVVAVDRTAGAVAGQQVRFTATIENRGTAPTPAGTIAGIGFQVDGKLVSWADQVTYSLRPGDSVTISAVGGPQGSATWTATAGDHTLRAFVDDAGRIKESNEANNTRDVTLPVSSGLATRTQDRSTTTSLRPLNRPTVISTTVTGTLFGGCFTADGFLLDGTERAVSRHTVGNERPALGSKWGTEGVVQIPANAVRAQTPVPFSELLWSYQGHYPFECAPGSTPRFSRFQAASVKTNRFEGSFATTVGAQIASVTTAVDTDFDVQP</sequence>
<evidence type="ECO:0000313" key="3">
    <source>
        <dbReference type="Proteomes" id="UP000238083"/>
    </source>
</evidence>
<name>A0A2T0R4S2_9ACTN</name>
<protein>
    <submittedName>
        <fullName evidence="2">CARDB protein</fullName>
    </submittedName>
</protein>
<keyword evidence="3" id="KW-1185">Reference proteome</keyword>
<dbReference type="Pfam" id="PF07705">
    <property type="entry name" value="CARDB"/>
    <property type="match status" value="1"/>
</dbReference>
<evidence type="ECO:0000313" key="2">
    <source>
        <dbReference type="EMBL" id="PRY15344.1"/>
    </source>
</evidence>
<feature type="domain" description="CARDB" evidence="1">
    <location>
        <begin position="17"/>
        <end position="127"/>
    </location>
</feature>
<dbReference type="Proteomes" id="UP000238083">
    <property type="component" value="Unassembled WGS sequence"/>
</dbReference>
<comment type="caution">
    <text evidence="2">The sequence shown here is derived from an EMBL/GenBank/DDBJ whole genome shotgun (WGS) entry which is preliminary data.</text>
</comment>
<dbReference type="GO" id="GO:0005975">
    <property type="term" value="P:carbohydrate metabolic process"/>
    <property type="evidence" value="ECO:0007669"/>
    <property type="project" value="UniProtKB-ARBA"/>
</dbReference>
<dbReference type="InterPro" id="IPR011635">
    <property type="entry name" value="CARDB"/>
</dbReference>
<dbReference type="AlphaFoldDB" id="A0A2T0R4S2"/>
<dbReference type="InterPro" id="IPR013783">
    <property type="entry name" value="Ig-like_fold"/>
</dbReference>
<dbReference type="EMBL" id="PVZF01000005">
    <property type="protein sequence ID" value="PRY15344.1"/>
    <property type="molecule type" value="Genomic_DNA"/>
</dbReference>